<comment type="function">
    <text evidence="7">Involved in pre-mRNA splicing.</text>
</comment>
<evidence type="ECO:0000256" key="6">
    <source>
        <dbReference type="ARBA" id="ARBA00023242"/>
    </source>
</evidence>
<evidence type="ECO:0000256" key="7">
    <source>
        <dbReference type="RuleBase" id="RU367148"/>
    </source>
</evidence>
<dbReference type="PANTHER" id="PTHR13264:SF5">
    <property type="entry name" value="PRE-MRNA-SPLICING FACTOR SYF2"/>
    <property type="match status" value="1"/>
</dbReference>
<keyword evidence="5 7" id="KW-0508">mRNA splicing</keyword>
<name>A0A0B1TE50_OESDE</name>
<evidence type="ECO:0000313" key="9">
    <source>
        <dbReference type="Proteomes" id="UP000053660"/>
    </source>
</evidence>
<comment type="subunit">
    <text evidence="7">May be part of a spliceosome complex.</text>
</comment>
<comment type="similarity">
    <text evidence="2 7">Belongs to the SYF2 family.</text>
</comment>
<dbReference type="EMBL" id="KN550469">
    <property type="protein sequence ID" value="KHJ94092.1"/>
    <property type="molecule type" value="Genomic_DNA"/>
</dbReference>
<keyword evidence="3 7" id="KW-0507">mRNA processing</keyword>
<keyword evidence="6 7" id="KW-0539">Nucleus</keyword>
<dbReference type="GO" id="GO:0000398">
    <property type="term" value="P:mRNA splicing, via spliceosome"/>
    <property type="evidence" value="ECO:0007669"/>
    <property type="project" value="UniProtKB-UniRule"/>
</dbReference>
<dbReference type="GO" id="GO:0071014">
    <property type="term" value="C:post-mRNA release spliceosomal complex"/>
    <property type="evidence" value="ECO:0007669"/>
    <property type="project" value="TreeGrafter"/>
</dbReference>
<gene>
    <name evidence="8" type="ORF">OESDEN_05984</name>
</gene>
<evidence type="ECO:0000256" key="5">
    <source>
        <dbReference type="ARBA" id="ARBA00023187"/>
    </source>
</evidence>
<evidence type="ECO:0000256" key="4">
    <source>
        <dbReference type="ARBA" id="ARBA00022728"/>
    </source>
</evidence>
<dbReference type="PANTHER" id="PTHR13264">
    <property type="entry name" value="GCIP-INTERACTING PROTEIN P29"/>
    <property type="match status" value="1"/>
</dbReference>
<dbReference type="AlphaFoldDB" id="A0A0B1TE50"/>
<keyword evidence="9" id="KW-1185">Reference proteome</keyword>
<dbReference type="Pfam" id="PF08231">
    <property type="entry name" value="SYF2"/>
    <property type="match status" value="1"/>
</dbReference>
<evidence type="ECO:0000256" key="2">
    <source>
        <dbReference type="ARBA" id="ARBA00010028"/>
    </source>
</evidence>
<dbReference type="InterPro" id="IPR013260">
    <property type="entry name" value="mRNA_splic_SYF2"/>
</dbReference>
<protein>
    <recommendedName>
        <fullName evidence="7">Pre-mRNA-splicing factor SYF2</fullName>
    </recommendedName>
</protein>
<keyword evidence="4 7" id="KW-0747">Spliceosome</keyword>
<evidence type="ECO:0000256" key="3">
    <source>
        <dbReference type="ARBA" id="ARBA00022664"/>
    </source>
</evidence>
<reference evidence="8 9" key="1">
    <citation type="submission" date="2014-03" db="EMBL/GenBank/DDBJ databases">
        <title>Draft genome of the hookworm Oesophagostomum dentatum.</title>
        <authorList>
            <person name="Mitreva M."/>
        </authorList>
    </citation>
    <scope>NUCLEOTIDE SEQUENCE [LARGE SCALE GENOMIC DNA]</scope>
    <source>
        <strain evidence="8 9">OD-Hann</strain>
    </source>
</reference>
<comment type="subcellular location">
    <subcellularLocation>
        <location evidence="1 7">Nucleus</location>
    </subcellularLocation>
</comment>
<dbReference type="GO" id="GO:0000974">
    <property type="term" value="C:Prp19 complex"/>
    <property type="evidence" value="ECO:0007669"/>
    <property type="project" value="TreeGrafter"/>
</dbReference>
<evidence type="ECO:0000313" key="8">
    <source>
        <dbReference type="EMBL" id="KHJ94092.1"/>
    </source>
</evidence>
<organism evidence="8 9">
    <name type="scientific">Oesophagostomum dentatum</name>
    <name type="common">Nodular worm</name>
    <dbReference type="NCBI Taxonomy" id="61180"/>
    <lineage>
        <taxon>Eukaryota</taxon>
        <taxon>Metazoa</taxon>
        <taxon>Ecdysozoa</taxon>
        <taxon>Nematoda</taxon>
        <taxon>Chromadorea</taxon>
        <taxon>Rhabditida</taxon>
        <taxon>Rhabditina</taxon>
        <taxon>Rhabditomorpha</taxon>
        <taxon>Strongyloidea</taxon>
        <taxon>Strongylidae</taxon>
        <taxon>Oesophagostomum</taxon>
    </lineage>
</organism>
<proteinExistence type="inferred from homology"/>
<evidence type="ECO:0000256" key="1">
    <source>
        <dbReference type="ARBA" id="ARBA00004123"/>
    </source>
</evidence>
<dbReference type="Proteomes" id="UP000053660">
    <property type="component" value="Unassembled WGS sequence"/>
</dbReference>
<accession>A0A0B1TE50</accession>
<dbReference type="OrthoDB" id="199717at2759"/>
<sequence length="260" mass="30688">MFGRSIGVLLLNMSEAAEVEKPCSSTAKPKPDFNERFRKLHQLRQQSRKANHEQVVEEDRKKKLPANYEAKKARDEWELKEMEERKKAEEEGLDYDRIKALNTPADVAARIEMKRKRKKNPDQGFSSYEDMTLRQHTRLTSSLKPDAASYKKMRDIVGEEQFYPTANTLIHGSHYPTTAAMEKLAEDVNGQVKRREHFHRRRMFDPDAPIDYINDKNMRFNKKLEKFYGQYTEDIKELKKTEICMENSRSFCMVPREIYA</sequence>
<dbReference type="GO" id="GO:0071013">
    <property type="term" value="C:catalytic step 2 spliceosome"/>
    <property type="evidence" value="ECO:0007669"/>
    <property type="project" value="TreeGrafter"/>
</dbReference>